<name>A0ACB6RIZ1_9PLEO</name>
<dbReference type="EMBL" id="MU003492">
    <property type="protein sequence ID" value="KAF2478297.1"/>
    <property type="molecule type" value="Genomic_DNA"/>
</dbReference>
<proteinExistence type="predicted"/>
<organism evidence="1 2">
    <name type="scientific">Lindgomyces ingoldianus</name>
    <dbReference type="NCBI Taxonomy" id="673940"/>
    <lineage>
        <taxon>Eukaryota</taxon>
        <taxon>Fungi</taxon>
        <taxon>Dikarya</taxon>
        <taxon>Ascomycota</taxon>
        <taxon>Pezizomycotina</taxon>
        <taxon>Dothideomycetes</taxon>
        <taxon>Pleosporomycetidae</taxon>
        <taxon>Pleosporales</taxon>
        <taxon>Lindgomycetaceae</taxon>
        <taxon>Lindgomyces</taxon>
    </lineage>
</organism>
<protein>
    <submittedName>
        <fullName evidence="1">Di-copper centre-containing protein</fullName>
    </submittedName>
</protein>
<keyword evidence="2" id="KW-1185">Reference proteome</keyword>
<sequence length="345" mass="37485">MRHSFLLALLGAAPDLVSAAALPSPSLAPALPLSAFNFTIVKPLTLEEAQSGGKHSPEVHSALVAAAAATCTNPRVRTEWDSYSTSDRTAFVNALKCLLGKPASGQFSQARNRYEDLVSLHQTLTPNVHGNSKFLIWHRYFVWTFEDILRTECGFDRNLPWFDETRYPGKFSQSSVFSNEWFGAIGIGGNCVTNGQFAGLTLNVGPGPGNGAHCLSRNGDASKTANCNQAMVDACNSRSDYADMASCAEGGVHAWGHNGIGAVMSDVYASPGDPVFWLHHAFVDRNYRIWQNADAARVGYIDGTDRVGNPLTLDTVVSVNGMRPNVQIRDIINTMGDKLCYKYNY</sequence>
<dbReference type="Proteomes" id="UP000799755">
    <property type="component" value="Unassembled WGS sequence"/>
</dbReference>
<evidence type="ECO:0000313" key="2">
    <source>
        <dbReference type="Proteomes" id="UP000799755"/>
    </source>
</evidence>
<reference evidence="1" key="1">
    <citation type="journal article" date="2020" name="Stud. Mycol.">
        <title>101 Dothideomycetes genomes: a test case for predicting lifestyles and emergence of pathogens.</title>
        <authorList>
            <person name="Haridas S."/>
            <person name="Albert R."/>
            <person name="Binder M."/>
            <person name="Bloem J."/>
            <person name="Labutti K."/>
            <person name="Salamov A."/>
            <person name="Andreopoulos B."/>
            <person name="Baker S."/>
            <person name="Barry K."/>
            <person name="Bills G."/>
            <person name="Bluhm B."/>
            <person name="Cannon C."/>
            <person name="Castanera R."/>
            <person name="Culley D."/>
            <person name="Daum C."/>
            <person name="Ezra D."/>
            <person name="Gonzalez J."/>
            <person name="Henrissat B."/>
            <person name="Kuo A."/>
            <person name="Liang C."/>
            <person name="Lipzen A."/>
            <person name="Lutzoni F."/>
            <person name="Magnuson J."/>
            <person name="Mondo S."/>
            <person name="Nolan M."/>
            <person name="Ohm R."/>
            <person name="Pangilinan J."/>
            <person name="Park H.-J."/>
            <person name="Ramirez L."/>
            <person name="Alfaro M."/>
            <person name="Sun H."/>
            <person name="Tritt A."/>
            <person name="Yoshinaga Y."/>
            <person name="Zwiers L.-H."/>
            <person name="Turgeon B."/>
            <person name="Goodwin S."/>
            <person name="Spatafora J."/>
            <person name="Crous P."/>
            <person name="Grigoriev I."/>
        </authorList>
    </citation>
    <scope>NUCLEOTIDE SEQUENCE</scope>
    <source>
        <strain evidence="1">ATCC 200398</strain>
    </source>
</reference>
<accession>A0ACB6RIZ1</accession>
<evidence type="ECO:0000313" key="1">
    <source>
        <dbReference type="EMBL" id="KAF2478297.1"/>
    </source>
</evidence>
<gene>
    <name evidence="1" type="ORF">BDR25DRAFT_299927</name>
</gene>
<comment type="caution">
    <text evidence="1">The sequence shown here is derived from an EMBL/GenBank/DDBJ whole genome shotgun (WGS) entry which is preliminary data.</text>
</comment>